<organism evidence="1 2">
    <name type="scientific">Limnochorda pilosa</name>
    <dbReference type="NCBI Taxonomy" id="1555112"/>
    <lineage>
        <taxon>Bacteria</taxon>
        <taxon>Bacillati</taxon>
        <taxon>Bacillota</taxon>
        <taxon>Limnochordia</taxon>
        <taxon>Limnochordales</taxon>
        <taxon>Limnochordaceae</taxon>
        <taxon>Limnochorda</taxon>
    </lineage>
</organism>
<protein>
    <submittedName>
        <fullName evidence="1">Uncharacterized protein</fullName>
    </submittedName>
</protein>
<evidence type="ECO:0000313" key="1">
    <source>
        <dbReference type="EMBL" id="BAS28211.1"/>
    </source>
</evidence>
<reference evidence="2" key="1">
    <citation type="submission" date="2015-07" db="EMBL/GenBank/DDBJ databases">
        <title>Complete genome sequence and phylogenetic analysis of Limnochorda pilosa.</title>
        <authorList>
            <person name="Watanabe M."/>
            <person name="Kojima H."/>
            <person name="Fukui M."/>
        </authorList>
    </citation>
    <scope>NUCLEOTIDE SEQUENCE [LARGE SCALE GENOMIC DNA]</scope>
    <source>
        <strain evidence="2">HC45</strain>
    </source>
</reference>
<dbReference type="EMBL" id="AP014924">
    <property type="protein sequence ID" value="BAS28211.1"/>
    <property type="molecule type" value="Genomic_DNA"/>
</dbReference>
<dbReference type="Proteomes" id="UP000065807">
    <property type="component" value="Chromosome"/>
</dbReference>
<sequence length="461" mass="51975">MTPWTLPVEALRLPRPQRRLQVLADDLCRGRSVLWFLPAPAPIESLLSALEETCRGRATLETSHVPLDTEWPIEWLASRYHLDATPPSGNAVASLYEADTVPEILILRDLENASDGALGQWKRFISEWVGYSKRPDIMPAERKALLIPVRDAAAIAALDEMAEDAFLAKAWYRGWVTSRETRVVAAALFEDHGISGAKALWGEAVWSNLAGSDLECLAWMMEKADIDSSIRDQLRVVREYAEARAFSPVLDATQGSSAREEALAHTARAEHLPESPSSSAERLLWSTGLLTWDHDEGPVVHSAALALLGRTADLNHRVWRGQAAILLPMLDRYRLEVCHILGQRFTEWAEFARTRDAEVAREPPNEDCGAVEFGDIVEFLDRFRTVPWLRQLRQAVDRMRRVRNTLAHYSPVEWPEFRDVCEEFWRLRRNGGVGLGGWSYQLGLKSTHTGSEGPRHGRRPV</sequence>
<evidence type="ECO:0000313" key="2">
    <source>
        <dbReference type="Proteomes" id="UP000065807"/>
    </source>
</evidence>
<dbReference type="AlphaFoldDB" id="A0A0K2SM73"/>
<proteinExistence type="predicted"/>
<name>A0A0K2SM73_LIMPI</name>
<gene>
    <name evidence="1" type="ORF">LIP_2370</name>
</gene>
<reference evidence="2" key="2">
    <citation type="journal article" date="2016" name="Int. J. Syst. Evol. Microbiol.">
        <title>Complete genome sequence and cell structure of Limnochorda pilosa, a Gram-negative spore-former within the phylum Firmicutes.</title>
        <authorList>
            <person name="Watanabe M."/>
            <person name="Kojima H."/>
            <person name="Fukui M."/>
        </authorList>
    </citation>
    <scope>NUCLEOTIDE SEQUENCE [LARGE SCALE GENOMIC DNA]</scope>
    <source>
        <strain evidence="2">HC45</strain>
    </source>
</reference>
<dbReference type="STRING" id="1555112.LIP_2370"/>
<accession>A0A0K2SM73</accession>
<dbReference type="KEGG" id="lpil:LIP_2370"/>
<keyword evidence="2" id="KW-1185">Reference proteome</keyword>